<evidence type="ECO:0000256" key="4">
    <source>
        <dbReference type="ARBA" id="ARBA00023136"/>
    </source>
</evidence>
<gene>
    <name evidence="8" type="ORF">CEPIT_LOCUS13978</name>
    <name evidence="9" type="ORF">CEPIT_LOCUS44564</name>
</gene>
<feature type="compositionally biased region" description="Polar residues" evidence="5">
    <location>
        <begin position="184"/>
        <end position="195"/>
    </location>
</feature>
<keyword evidence="2 6" id="KW-0812">Transmembrane</keyword>
<dbReference type="PANTHER" id="PTHR47666:SF1">
    <property type="entry name" value="PROTEIN VASCULAR ASSOCIATED DEATH 1, CHLOROPLASTIC"/>
    <property type="match status" value="1"/>
</dbReference>
<evidence type="ECO:0000256" key="3">
    <source>
        <dbReference type="ARBA" id="ARBA00022989"/>
    </source>
</evidence>
<evidence type="ECO:0000313" key="9">
    <source>
        <dbReference type="EMBL" id="CAH9148509.1"/>
    </source>
</evidence>
<dbReference type="InterPro" id="IPR011993">
    <property type="entry name" value="PH-like_dom_sf"/>
</dbReference>
<evidence type="ECO:0000256" key="1">
    <source>
        <dbReference type="ARBA" id="ARBA00004167"/>
    </source>
</evidence>
<dbReference type="InterPro" id="IPR031968">
    <property type="entry name" value="VASt"/>
</dbReference>
<dbReference type="EMBL" id="CAMAPF010000091">
    <property type="protein sequence ID" value="CAH9097187.1"/>
    <property type="molecule type" value="Genomic_DNA"/>
</dbReference>
<dbReference type="Proteomes" id="UP001152523">
    <property type="component" value="Unassembled WGS sequence"/>
</dbReference>
<feature type="compositionally biased region" description="Basic and acidic residues" evidence="5">
    <location>
        <begin position="226"/>
        <end position="242"/>
    </location>
</feature>
<name>A0AAV0DH35_9ASTE</name>
<feature type="region of interest" description="Disordered" evidence="5">
    <location>
        <begin position="1"/>
        <end position="64"/>
    </location>
</feature>
<dbReference type="PROSITE" id="PS51778">
    <property type="entry name" value="VAST"/>
    <property type="match status" value="1"/>
</dbReference>
<accession>A0AAV0DH35</accession>
<evidence type="ECO:0000256" key="2">
    <source>
        <dbReference type="ARBA" id="ARBA00022692"/>
    </source>
</evidence>
<evidence type="ECO:0000259" key="7">
    <source>
        <dbReference type="PROSITE" id="PS51778"/>
    </source>
</evidence>
<dbReference type="InterPro" id="IPR004182">
    <property type="entry name" value="GRAM"/>
</dbReference>
<sequence>MAAAVSQKAAESSPSPPPSQLMDHQSTSFSTLNSRRSDIASDVADAPGRASIDRSSSHSSSSRFSDSQSLLSLKSEEYRQLFHLPADEVLIQDFNCALHENILLQGHMYLFAHNICFYSNLFGFETKKIIPFDEITSVRKAKTVAIFPTAIEIAVGEKKFFFTSFLSRDEAFKLINDGWMQHNNGAKATGDQQEPYSEPKSQENGCLLDGKPESSDQPVDEALSAVDRENESSISDDTKPLDSGDYEIVPSPPGPPDNLEEHAEIVQSTDRSSLQNSLVLEEADCDAPEVPKSYTMVAESKFPVNVEKFFDLFFSDDGIDFQESFHLKCGDKDFKCTHWCPFEQFGHKRNVSFQHPIKIYLGAKFGSCHELQKYRVYRNCHLAVETCQTVDDVPYGDYFQVEGLWDVMRDGSESCTLKVYTNVAFSKKTIWKGKIVQSTIEECRDAYGIWIEMAHELLKQRKLEKEQANLVTNGQVDMAKQVTVDACKRMSNGASRAFISETLPDVNTMNIAATSPSLFREFNSRISSLLKSHSQFYVFLVLGIAVVILLMQMSILVLLSRPQQIHLIPQGDCIRSSMNGMDERRAETFSFIDKQISHLKEEMGLVETVLDKMQTEYGLLKVKLAELERYRNNQR</sequence>
<organism evidence="8 10">
    <name type="scientific">Cuscuta epithymum</name>
    <dbReference type="NCBI Taxonomy" id="186058"/>
    <lineage>
        <taxon>Eukaryota</taxon>
        <taxon>Viridiplantae</taxon>
        <taxon>Streptophyta</taxon>
        <taxon>Embryophyta</taxon>
        <taxon>Tracheophyta</taxon>
        <taxon>Spermatophyta</taxon>
        <taxon>Magnoliopsida</taxon>
        <taxon>eudicotyledons</taxon>
        <taxon>Gunneridae</taxon>
        <taxon>Pentapetalae</taxon>
        <taxon>asterids</taxon>
        <taxon>lamiids</taxon>
        <taxon>Solanales</taxon>
        <taxon>Convolvulaceae</taxon>
        <taxon>Cuscuteae</taxon>
        <taxon>Cuscuta</taxon>
        <taxon>Cuscuta subgen. Cuscuta</taxon>
    </lineage>
</organism>
<dbReference type="GO" id="GO:0043069">
    <property type="term" value="P:negative regulation of programmed cell death"/>
    <property type="evidence" value="ECO:0007669"/>
    <property type="project" value="TreeGrafter"/>
</dbReference>
<dbReference type="AlphaFoldDB" id="A0AAV0DH35"/>
<dbReference type="PANTHER" id="PTHR47666">
    <property type="entry name" value="PROTEIN VASCULAR ASSOCIATED DEATH 1, CHLOROPLASTIC"/>
    <property type="match status" value="1"/>
</dbReference>
<keyword evidence="10" id="KW-1185">Reference proteome</keyword>
<keyword evidence="3 6" id="KW-1133">Transmembrane helix</keyword>
<reference evidence="8" key="1">
    <citation type="submission" date="2022-07" db="EMBL/GenBank/DDBJ databases">
        <authorList>
            <person name="Macas J."/>
            <person name="Novak P."/>
            <person name="Neumann P."/>
        </authorList>
    </citation>
    <scope>NUCLEOTIDE SEQUENCE</scope>
</reference>
<feature type="compositionally biased region" description="Polar residues" evidence="5">
    <location>
        <begin position="22"/>
        <end position="34"/>
    </location>
</feature>
<feature type="transmembrane region" description="Helical" evidence="6">
    <location>
        <begin position="536"/>
        <end position="559"/>
    </location>
</feature>
<dbReference type="GO" id="GO:0016020">
    <property type="term" value="C:membrane"/>
    <property type="evidence" value="ECO:0007669"/>
    <property type="project" value="UniProtKB-SubCell"/>
</dbReference>
<evidence type="ECO:0000313" key="8">
    <source>
        <dbReference type="EMBL" id="CAH9097187.1"/>
    </source>
</evidence>
<dbReference type="EMBL" id="CAMAPF010001181">
    <property type="protein sequence ID" value="CAH9148509.1"/>
    <property type="molecule type" value="Genomic_DNA"/>
</dbReference>
<proteinExistence type="predicted"/>
<dbReference type="CDD" id="cd13220">
    <property type="entry name" value="PH-GRAM_GRAMDC"/>
    <property type="match status" value="1"/>
</dbReference>
<dbReference type="SMART" id="SM00568">
    <property type="entry name" value="GRAM"/>
    <property type="match status" value="1"/>
</dbReference>
<evidence type="ECO:0000256" key="5">
    <source>
        <dbReference type="SAM" id="MobiDB-lite"/>
    </source>
</evidence>
<feature type="region of interest" description="Disordered" evidence="5">
    <location>
        <begin position="184"/>
        <end position="255"/>
    </location>
</feature>
<dbReference type="Pfam" id="PF16016">
    <property type="entry name" value="VASt"/>
    <property type="match status" value="1"/>
</dbReference>
<protein>
    <recommendedName>
        <fullName evidence="7">VASt domain-containing protein</fullName>
    </recommendedName>
</protein>
<comment type="subcellular location">
    <subcellularLocation>
        <location evidence="1">Membrane</location>
        <topology evidence="1">Single-pass membrane protein</topology>
    </subcellularLocation>
</comment>
<dbReference type="Gene3D" id="2.30.29.30">
    <property type="entry name" value="Pleckstrin-homology domain (PH domain)/Phosphotyrosine-binding domain (PTB)"/>
    <property type="match status" value="1"/>
</dbReference>
<evidence type="ECO:0000256" key="6">
    <source>
        <dbReference type="SAM" id="Phobius"/>
    </source>
</evidence>
<feature type="domain" description="VASt" evidence="7">
    <location>
        <begin position="293"/>
        <end position="462"/>
    </location>
</feature>
<dbReference type="Pfam" id="PF02893">
    <property type="entry name" value="GRAM"/>
    <property type="match status" value="1"/>
</dbReference>
<evidence type="ECO:0000313" key="10">
    <source>
        <dbReference type="Proteomes" id="UP001152523"/>
    </source>
</evidence>
<keyword evidence="4 6" id="KW-0472">Membrane</keyword>
<comment type="caution">
    <text evidence="8">The sequence shown here is derived from an EMBL/GenBank/DDBJ whole genome shotgun (WGS) entry which is preliminary data.</text>
</comment>